<comment type="caution">
    <text evidence="3">The sequence shown here is derived from an EMBL/GenBank/DDBJ whole genome shotgun (WGS) entry which is preliminary data.</text>
</comment>
<dbReference type="RefSeq" id="WP_345512410.1">
    <property type="nucleotide sequence ID" value="NZ_BAAAXD010000015.1"/>
</dbReference>
<organism evidence="3 4">
    <name type="scientific">Streptomyces yanii</name>
    <dbReference type="NCBI Taxonomy" id="78510"/>
    <lineage>
        <taxon>Bacteria</taxon>
        <taxon>Bacillati</taxon>
        <taxon>Actinomycetota</taxon>
        <taxon>Actinomycetes</taxon>
        <taxon>Kitasatosporales</taxon>
        <taxon>Streptomycetaceae</taxon>
        <taxon>Streptomyces</taxon>
    </lineage>
</organism>
<sequence length="266" mass="28835">MNDDVTPDTAPPAEPAPPAPKGRARRVVLAVLPAVLVLGAVGGAAAYTKVTVDSADRTVTTEVWGGGAHKPAKDPAGDVGRGRADTELSKLLLPVPKGYRLGPDMGDYGNDDEISGKKATAQMKESGRGISGKQRRERDRRIDRLHLQGIAQRSYTSDDSDLTVEIQIVKMKDKRAVHDLYGFQTELMDTYGDFRAGPKIEGHKKARCFREPVRTKVKLDGLSCLAYDGELFLTVDAYGTKPFSASDVADLVKDQLDHIESPGEYV</sequence>
<protein>
    <recommendedName>
        <fullName evidence="5">Secreted protein</fullName>
    </recommendedName>
</protein>
<reference evidence="3 4" key="1">
    <citation type="submission" date="2024-09" db="EMBL/GenBank/DDBJ databases">
        <authorList>
            <person name="Sun Q."/>
            <person name="Mori K."/>
        </authorList>
    </citation>
    <scope>NUCLEOTIDE SEQUENCE [LARGE SCALE GENOMIC DNA]</scope>
    <source>
        <strain evidence="3 4">JCM 3331</strain>
    </source>
</reference>
<dbReference type="Proteomes" id="UP001589710">
    <property type="component" value="Unassembled WGS sequence"/>
</dbReference>
<evidence type="ECO:0000256" key="2">
    <source>
        <dbReference type="SAM" id="Phobius"/>
    </source>
</evidence>
<evidence type="ECO:0000313" key="4">
    <source>
        <dbReference type="Proteomes" id="UP001589710"/>
    </source>
</evidence>
<dbReference type="EMBL" id="JBHMCG010000182">
    <property type="protein sequence ID" value="MFB9578533.1"/>
    <property type="molecule type" value="Genomic_DNA"/>
</dbReference>
<evidence type="ECO:0008006" key="5">
    <source>
        <dbReference type="Google" id="ProtNLM"/>
    </source>
</evidence>
<keyword evidence="2" id="KW-0472">Membrane</keyword>
<feature type="compositionally biased region" description="Pro residues" evidence="1">
    <location>
        <begin position="9"/>
        <end position="20"/>
    </location>
</feature>
<evidence type="ECO:0000256" key="1">
    <source>
        <dbReference type="SAM" id="MobiDB-lite"/>
    </source>
</evidence>
<feature type="region of interest" description="Disordered" evidence="1">
    <location>
        <begin position="119"/>
        <end position="139"/>
    </location>
</feature>
<feature type="region of interest" description="Disordered" evidence="1">
    <location>
        <begin position="1"/>
        <end position="23"/>
    </location>
</feature>
<feature type="transmembrane region" description="Helical" evidence="2">
    <location>
        <begin position="27"/>
        <end position="47"/>
    </location>
</feature>
<proteinExistence type="predicted"/>
<keyword evidence="2" id="KW-1133">Transmembrane helix</keyword>
<keyword evidence="4" id="KW-1185">Reference proteome</keyword>
<gene>
    <name evidence="3" type="ORF">ACFFTL_41295</name>
</gene>
<evidence type="ECO:0000313" key="3">
    <source>
        <dbReference type="EMBL" id="MFB9578533.1"/>
    </source>
</evidence>
<name>A0ABV5RKZ1_9ACTN</name>
<accession>A0ABV5RKZ1</accession>
<keyword evidence="2" id="KW-0812">Transmembrane</keyword>